<keyword evidence="3" id="KW-1185">Reference proteome</keyword>
<protein>
    <submittedName>
        <fullName evidence="2">Uncharacterized protein</fullName>
    </submittedName>
</protein>
<gene>
    <name evidence="2" type="ORF">M0R88_06050</name>
</gene>
<dbReference type="KEGG" id="haxz:M0R88_06050"/>
<dbReference type="RefSeq" id="WP_248656058.1">
    <property type="nucleotide sequence ID" value="NZ_CP096658.1"/>
</dbReference>
<dbReference type="Pfam" id="PF25258">
    <property type="entry name" value="DUF7859"/>
    <property type="match status" value="1"/>
</dbReference>
<evidence type="ECO:0000313" key="3">
    <source>
        <dbReference type="Proteomes" id="UP000830434"/>
    </source>
</evidence>
<keyword evidence="1" id="KW-0472">Membrane</keyword>
<feature type="transmembrane region" description="Helical" evidence="1">
    <location>
        <begin position="12"/>
        <end position="30"/>
    </location>
</feature>
<sequence length="46" mass="5383">MDLSFIFNNPLVVGFLVILLGFVLYMYLFLRRTVTGFREGVQNGRR</sequence>
<dbReference type="GeneID" id="72189399"/>
<name>A0A8U0IKJ3_9EURY</name>
<keyword evidence="1" id="KW-0812">Transmembrane</keyword>
<accession>A0A8U0IKJ3</accession>
<dbReference type="InterPro" id="IPR057181">
    <property type="entry name" value="DUF7859"/>
</dbReference>
<dbReference type="AlphaFoldDB" id="A0A8U0IKJ3"/>
<evidence type="ECO:0000256" key="1">
    <source>
        <dbReference type="SAM" id="Phobius"/>
    </source>
</evidence>
<dbReference type="EMBL" id="CP096658">
    <property type="protein sequence ID" value="UPW01660.1"/>
    <property type="molecule type" value="Genomic_DNA"/>
</dbReference>
<keyword evidence="1" id="KW-1133">Transmembrane helix</keyword>
<evidence type="ECO:0000313" key="2">
    <source>
        <dbReference type="EMBL" id="UPW01660.1"/>
    </source>
</evidence>
<proteinExistence type="predicted"/>
<organism evidence="2 3">
    <name type="scientific">Halorussus gelatinilyticus</name>
    <dbReference type="NCBI Taxonomy" id="2937524"/>
    <lineage>
        <taxon>Archaea</taxon>
        <taxon>Methanobacteriati</taxon>
        <taxon>Methanobacteriota</taxon>
        <taxon>Stenosarchaea group</taxon>
        <taxon>Halobacteria</taxon>
        <taxon>Halobacteriales</taxon>
        <taxon>Haladaptataceae</taxon>
        <taxon>Halorussus</taxon>
    </lineage>
</organism>
<dbReference type="Proteomes" id="UP000830434">
    <property type="component" value="Chromosome"/>
</dbReference>
<reference evidence="2" key="1">
    <citation type="submission" date="2022-04" db="EMBL/GenBank/DDBJ databases">
        <title>Diverse halophilic archaea isolated from saline environments.</title>
        <authorList>
            <person name="Cui H.-L."/>
        </authorList>
    </citation>
    <scope>NUCLEOTIDE SEQUENCE</scope>
    <source>
        <strain evidence="2">XZYJT40</strain>
    </source>
</reference>